<sequence length="440" mass="50278">MSTISFALFCQFAKIIFLLSQIIAAWERIRISDILLRVELTGKIVQNICKIAEYYVDRILAQLASDGFCGELQVFIPEALLIMFCAAINNAEQVRRSLMFHSKLHLDEITVLYSKNPKYNQEWKVAVERNLDECDQYIGEQIAATIRRLIRRLAEQMKKHIFHLAWSPSACAIETAIKPLIDMLDGELSKVHRILLHKNFSRVMLEQLKAIFPLLKECVQENPGLDPVFYGRLSEACTTLELLSVLALNQTSTRKLIEQYYKDLLQEQDDVTECKYGILNVRAYYNIKSKTLVIDVIGAKQLIPLDTNGLSDPFVVIELVPRIFYQAQPVVKTRIVNKSLNPIFDETFEFHIPNEISPSAMVHFTVMDHDFLRSNDYAGEAFLELADIPGFSSTAGSTLKQFNLILIHPSKKENAPIEILSSRKDDKIAQEFVKILNTAY</sequence>
<dbReference type="InterPro" id="IPR000008">
    <property type="entry name" value="C2_dom"/>
</dbReference>
<evidence type="ECO:0000256" key="1">
    <source>
        <dbReference type="ARBA" id="ARBA00005823"/>
    </source>
</evidence>
<evidence type="ECO:0008006" key="7">
    <source>
        <dbReference type="Google" id="ProtNLM"/>
    </source>
</evidence>
<gene>
    <name evidence="5" type="ORF">DME_LOCUS6384</name>
</gene>
<feature type="domain" description="C2" evidence="3">
    <location>
        <begin position="275"/>
        <end position="398"/>
    </location>
</feature>
<evidence type="ECO:0000259" key="4">
    <source>
        <dbReference type="PROSITE" id="PS51259"/>
    </source>
</evidence>
<dbReference type="Proteomes" id="UP000274756">
    <property type="component" value="Unassembled WGS sequence"/>
</dbReference>
<dbReference type="PANTHER" id="PTHR45999">
    <property type="entry name" value="UNC-13-4A, ISOFORM B"/>
    <property type="match status" value="1"/>
</dbReference>
<proteinExistence type="inferred from homology"/>
<dbReference type="Pfam" id="PF00168">
    <property type="entry name" value="C2"/>
    <property type="match status" value="1"/>
</dbReference>
<keyword evidence="2" id="KW-0268">Exocytosis</keyword>
<comment type="similarity">
    <text evidence="1">Belongs to the unc-13 family.</text>
</comment>
<dbReference type="InterPro" id="IPR052095">
    <property type="entry name" value="UNC-13_domain"/>
</dbReference>
<dbReference type="Gene3D" id="1.10.357.50">
    <property type="match status" value="1"/>
</dbReference>
<evidence type="ECO:0000313" key="5">
    <source>
        <dbReference type="EMBL" id="VDN56411.1"/>
    </source>
</evidence>
<dbReference type="PRINTS" id="PR00360">
    <property type="entry name" value="C2DOMAIN"/>
</dbReference>
<dbReference type="InterPro" id="IPR014772">
    <property type="entry name" value="Munc13_dom-2"/>
</dbReference>
<dbReference type="AlphaFoldDB" id="A0A3P7QJW1"/>
<dbReference type="CDD" id="cd04009">
    <property type="entry name" value="C2B_Munc13-like"/>
    <property type="match status" value="1"/>
</dbReference>
<dbReference type="PROSITE" id="PS51259">
    <property type="entry name" value="MHD2"/>
    <property type="match status" value="1"/>
</dbReference>
<name>A0A3P7QJW1_DRAME</name>
<dbReference type="InterPro" id="IPR035892">
    <property type="entry name" value="C2_domain_sf"/>
</dbReference>
<dbReference type="OrthoDB" id="7976202at2759"/>
<dbReference type="PANTHER" id="PTHR45999:SF9">
    <property type="entry name" value="BAI1-ASSOCIATED PROTEIN 3"/>
    <property type="match status" value="1"/>
</dbReference>
<evidence type="ECO:0000259" key="3">
    <source>
        <dbReference type="PROSITE" id="PS50004"/>
    </source>
</evidence>
<dbReference type="GO" id="GO:0099503">
    <property type="term" value="C:secretory vesicle"/>
    <property type="evidence" value="ECO:0007669"/>
    <property type="project" value="TreeGrafter"/>
</dbReference>
<accession>A0A3P7QJW1</accession>
<dbReference type="EMBL" id="UYYG01001155">
    <property type="protein sequence ID" value="VDN56411.1"/>
    <property type="molecule type" value="Genomic_DNA"/>
</dbReference>
<reference evidence="5 6" key="1">
    <citation type="submission" date="2018-11" db="EMBL/GenBank/DDBJ databases">
        <authorList>
            <consortium name="Pathogen Informatics"/>
        </authorList>
    </citation>
    <scope>NUCLEOTIDE SEQUENCE [LARGE SCALE GENOMIC DNA]</scope>
</reference>
<dbReference type="PROSITE" id="PS50004">
    <property type="entry name" value="C2"/>
    <property type="match status" value="1"/>
</dbReference>
<organism evidence="5 6">
    <name type="scientific">Dracunculus medinensis</name>
    <name type="common">Guinea worm</name>
    <dbReference type="NCBI Taxonomy" id="318479"/>
    <lineage>
        <taxon>Eukaryota</taxon>
        <taxon>Metazoa</taxon>
        <taxon>Ecdysozoa</taxon>
        <taxon>Nematoda</taxon>
        <taxon>Chromadorea</taxon>
        <taxon>Rhabditida</taxon>
        <taxon>Spirurina</taxon>
        <taxon>Dracunculoidea</taxon>
        <taxon>Dracunculidae</taxon>
        <taxon>Dracunculus</taxon>
    </lineage>
</organism>
<dbReference type="Gene3D" id="2.60.40.150">
    <property type="entry name" value="C2 domain"/>
    <property type="match status" value="1"/>
</dbReference>
<dbReference type="STRING" id="318479.A0A3P7QJW1"/>
<evidence type="ECO:0000313" key="6">
    <source>
        <dbReference type="Proteomes" id="UP000274756"/>
    </source>
</evidence>
<dbReference type="GO" id="GO:0006887">
    <property type="term" value="P:exocytosis"/>
    <property type="evidence" value="ECO:0007669"/>
    <property type="project" value="UniProtKB-KW"/>
</dbReference>
<keyword evidence="6" id="KW-1185">Reference proteome</keyword>
<dbReference type="SMART" id="SM00239">
    <property type="entry name" value="C2"/>
    <property type="match status" value="1"/>
</dbReference>
<dbReference type="SUPFAM" id="SSF49562">
    <property type="entry name" value="C2 domain (Calcium/lipid-binding domain, CaLB)"/>
    <property type="match status" value="1"/>
</dbReference>
<evidence type="ECO:0000256" key="2">
    <source>
        <dbReference type="ARBA" id="ARBA00022483"/>
    </source>
</evidence>
<feature type="domain" description="MHD2" evidence="4">
    <location>
        <begin position="174"/>
        <end position="282"/>
    </location>
</feature>
<protein>
    <recommendedName>
        <fullName evidence="7">C2 domain-containing protein</fullName>
    </recommendedName>
</protein>